<dbReference type="Gene3D" id="1.10.8.10">
    <property type="entry name" value="DNA helicase RuvA subunit, C-terminal domain"/>
    <property type="match status" value="1"/>
</dbReference>
<dbReference type="AlphaFoldDB" id="A0A7D9HFL3"/>
<keyword evidence="6" id="KW-0418">Kinase</keyword>
<feature type="compositionally biased region" description="Low complexity" evidence="5">
    <location>
        <begin position="87"/>
        <end position="102"/>
    </location>
</feature>
<keyword evidence="6" id="KW-0808">Transferase</keyword>
<keyword evidence="7" id="KW-1185">Reference proteome</keyword>
<dbReference type="SUPFAM" id="SSF90209">
    <property type="entry name" value="Ran binding protein zinc finger-like"/>
    <property type="match status" value="1"/>
</dbReference>
<evidence type="ECO:0000256" key="1">
    <source>
        <dbReference type="ARBA" id="ARBA00022723"/>
    </source>
</evidence>
<evidence type="ECO:0000313" key="7">
    <source>
        <dbReference type="Proteomes" id="UP001152795"/>
    </source>
</evidence>
<evidence type="ECO:0000256" key="5">
    <source>
        <dbReference type="SAM" id="MobiDB-lite"/>
    </source>
</evidence>
<dbReference type="EMBL" id="CACRXK020000303">
    <property type="protein sequence ID" value="CAB3980572.1"/>
    <property type="molecule type" value="Genomic_DNA"/>
</dbReference>
<evidence type="ECO:0000313" key="6">
    <source>
        <dbReference type="EMBL" id="CAB3980572.1"/>
    </source>
</evidence>
<feature type="coiled-coil region" evidence="4">
    <location>
        <begin position="434"/>
        <end position="461"/>
    </location>
</feature>
<dbReference type="InterPro" id="IPR036443">
    <property type="entry name" value="Znf_RanBP2_sf"/>
</dbReference>
<keyword evidence="2" id="KW-0863">Zinc-finger</keyword>
<gene>
    <name evidence="6" type="ORF">PACLA_8A064588</name>
</gene>
<dbReference type="PANTHER" id="PTHR46253:SF1">
    <property type="entry name" value="TAB2"/>
    <property type="match status" value="1"/>
</dbReference>
<dbReference type="SMART" id="SM00547">
    <property type="entry name" value="ZnF_RBZ"/>
    <property type="match status" value="1"/>
</dbReference>
<accession>A0A7D9HFL3</accession>
<feature type="region of interest" description="Disordered" evidence="5">
    <location>
        <begin position="463"/>
        <end position="514"/>
    </location>
</feature>
<comment type="caution">
    <text evidence="6">The sequence shown here is derived from an EMBL/GenBank/DDBJ whole genome shotgun (WGS) entry which is preliminary data.</text>
</comment>
<dbReference type="Gene3D" id="2.30.30.380">
    <property type="entry name" value="Zn-finger domain of Sec23/24"/>
    <property type="match status" value="1"/>
</dbReference>
<dbReference type="Proteomes" id="UP001152795">
    <property type="component" value="Unassembled WGS sequence"/>
</dbReference>
<protein>
    <submittedName>
        <fullName evidence="6">TGF-beta-activated kinase 1 and MAP3K7-binding 3 isoform X1</fullName>
    </submittedName>
</protein>
<sequence length="594" mass="65505">MSLTPESQASKSRLQLEEYRGKFPEIPEQDLLQIVQKYASDPESCQKILEQESKKCLYGSSPTPDPPSPLKVRSRTDGVSPFDLPRSNSTGSAGSSHSSGRSTPVNVIPTPYVVPPRYPVATTAGQVVTPVHTGGLPPGTVCINGNYYQLVPSTGHVPGMPTNNPQNTSPSASVANHTSPNTGYPIYSTNGYFTTDSGRNTPKNPPISTVAPQGVGPGMSIPTGYFSPASQTQGYSTSYPVAGLFDPRYHTLPGNIPLPMISTPNMPTSSNVRPLCSTSPANRQEAATLMTDERRHLNISPNRMGVHSGQFDTRFQTNPAGNSSRQNLEPLYISTSPGMNSPEILRRLNRSGGSPEELQKALGALGVVNRQPVANDDYLRACFSHQQKRFQKLQKEYSIEKERLDIVIKDITERDGALYDMKYIVEPNPTDEQLARLSEENEKLKRTIDEISKNIDRLENGQAFLPPADPRIHDTQRLPSSPRHGRETIDRSNSVPCLRPEKGRVPPPPLSRPLSEHDIQDHLLHVNKDNVHYQIKPSHDTTLPGWDFINPTNPDPIPPANYDDDETQWSCSRCTFLNHESLTVCEICSSSRHQ</sequence>
<dbReference type="InterPro" id="IPR001876">
    <property type="entry name" value="Znf_RanBP2"/>
</dbReference>
<keyword evidence="3" id="KW-0862">Zinc</keyword>
<keyword evidence="1" id="KW-0479">Metal-binding</keyword>
<dbReference type="PROSITE" id="PS50199">
    <property type="entry name" value="ZF_RANBP2_2"/>
    <property type="match status" value="1"/>
</dbReference>
<dbReference type="PROSITE" id="PS01358">
    <property type="entry name" value="ZF_RANBP2_1"/>
    <property type="match status" value="1"/>
</dbReference>
<dbReference type="OrthoDB" id="6367910at2759"/>
<name>A0A7D9HFL3_PARCT</name>
<dbReference type="PANTHER" id="PTHR46253">
    <property type="entry name" value="TGF-BETA-ACTIVATED KINASE 1 AND MAP3K7-BINDING PROTEIN TAB"/>
    <property type="match status" value="1"/>
</dbReference>
<evidence type="ECO:0000256" key="3">
    <source>
        <dbReference type="ARBA" id="ARBA00022833"/>
    </source>
</evidence>
<reference evidence="6" key="1">
    <citation type="submission" date="2020-04" db="EMBL/GenBank/DDBJ databases">
        <authorList>
            <person name="Alioto T."/>
            <person name="Alioto T."/>
            <person name="Gomez Garrido J."/>
        </authorList>
    </citation>
    <scope>NUCLEOTIDE SEQUENCE</scope>
    <source>
        <strain evidence="6">A484AB</strain>
    </source>
</reference>
<organism evidence="6 7">
    <name type="scientific">Paramuricea clavata</name>
    <name type="common">Red gorgonian</name>
    <name type="synonym">Violescent sea-whip</name>
    <dbReference type="NCBI Taxonomy" id="317549"/>
    <lineage>
        <taxon>Eukaryota</taxon>
        <taxon>Metazoa</taxon>
        <taxon>Cnidaria</taxon>
        <taxon>Anthozoa</taxon>
        <taxon>Octocorallia</taxon>
        <taxon>Malacalcyonacea</taxon>
        <taxon>Plexauridae</taxon>
        <taxon>Paramuricea</taxon>
    </lineage>
</organism>
<evidence type="ECO:0000256" key="4">
    <source>
        <dbReference type="SAM" id="Coils"/>
    </source>
</evidence>
<proteinExistence type="predicted"/>
<keyword evidence="4" id="KW-0175">Coiled coil</keyword>
<feature type="region of interest" description="Disordered" evidence="5">
    <location>
        <begin position="53"/>
        <end position="106"/>
    </location>
</feature>
<dbReference type="GO" id="GO:0016301">
    <property type="term" value="F:kinase activity"/>
    <property type="evidence" value="ECO:0007669"/>
    <property type="project" value="UniProtKB-KW"/>
</dbReference>
<dbReference type="GO" id="GO:0008270">
    <property type="term" value="F:zinc ion binding"/>
    <property type="evidence" value="ECO:0007669"/>
    <property type="project" value="UniProtKB-KW"/>
</dbReference>
<evidence type="ECO:0000256" key="2">
    <source>
        <dbReference type="ARBA" id="ARBA00022771"/>
    </source>
</evidence>